<comment type="caution">
    <text evidence="2">The sequence shown here is derived from an EMBL/GenBank/DDBJ whole genome shotgun (WGS) entry which is preliminary data.</text>
</comment>
<dbReference type="Pfam" id="PF19889">
    <property type="entry name" value="DUF6362"/>
    <property type="match status" value="1"/>
</dbReference>
<proteinExistence type="predicted"/>
<accession>A0A7X2BHM6</accession>
<gene>
    <name evidence="2" type="ORF">GHO40_07060</name>
</gene>
<name>A0A7X2BHM6_9PSED</name>
<dbReference type="EMBL" id="WIWJ01000009">
    <property type="protein sequence ID" value="MQT46486.1"/>
    <property type="molecule type" value="Genomic_DNA"/>
</dbReference>
<evidence type="ECO:0000313" key="2">
    <source>
        <dbReference type="EMBL" id="MQT46486.1"/>
    </source>
</evidence>
<feature type="domain" description="DUF6362" evidence="1">
    <location>
        <begin position="21"/>
        <end position="118"/>
    </location>
</feature>
<protein>
    <submittedName>
        <fullName evidence="2">Helix-turn-helix domain-containing protein</fullName>
    </submittedName>
</protein>
<dbReference type="AlphaFoldDB" id="A0A7X2BHM6"/>
<evidence type="ECO:0000259" key="1">
    <source>
        <dbReference type="Pfam" id="PF19889"/>
    </source>
</evidence>
<dbReference type="InterPro" id="IPR045942">
    <property type="entry name" value="DUF6362"/>
</dbReference>
<organism evidence="2 3">
    <name type="scientific">Pseudomonas helleri</name>
    <dbReference type="NCBI Taxonomy" id="1608996"/>
    <lineage>
        <taxon>Bacteria</taxon>
        <taxon>Pseudomonadati</taxon>
        <taxon>Pseudomonadota</taxon>
        <taxon>Gammaproteobacteria</taxon>
        <taxon>Pseudomonadales</taxon>
        <taxon>Pseudomonadaceae</taxon>
        <taxon>Pseudomonas</taxon>
    </lineage>
</organism>
<dbReference type="Proteomes" id="UP000441404">
    <property type="component" value="Unassembled WGS sequence"/>
</dbReference>
<reference evidence="2 3" key="1">
    <citation type="submission" date="2019-10" db="EMBL/GenBank/DDBJ databases">
        <title>Evaluation of single-gene subtyping targets for Pseudomonas.</title>
        <authorList>
            <person name="Reichler S.J."/>
            <person name="Orsi R.H."/>
            <person name="Wiedmann M."/>
            <person name="Martin N.H."/>
            <person name="Murphy S.I."/>
        </authorList>
    </citation>
    <scope>NUCLEOTIDE SEQUENCE [LARGE SCALE GENOMIC DNA]</scope>
    <source>
        <strain evidence="2 3">FSL R10-3257</strain>
    </source>
</reference>
<sequence length="128" mass="15338">MAKWTIDDVALRFSQAADVARRLPTVRVQGYFNCWPAIKRAEHENLGVEDRPPVYFPPSPESVDRMLEVMRWVLWLEEEQRHLVWMRAKRYGWREIGIRFACDRSTAWRRWQMALAKVALHLNLEDRS</sequence>
<dbReference type="RefSeq" id="WP_153429448.1">
    <property type="nucleotide sequence ID" value="NZ_WIWJ01000009.1"/>
</dbReference>
<evidence type="ECO:0000313" key="3">
    <source>
        <dbReference type="Proteomes" id="UP000441404"/>
    </source>
</evidence>